<proteinExistence type="predicted"/>
<dbReference type="EMBL" id="BQKI01000088">
    <property type="protein sequence ID" value="GJN36181.1"/>
    <property type="molecule type" value="Genomic_DNA"/>
</dbReference>
<accession>A0AAV5FPI1</accession>
<dbReference type="AlphaFoldDB" id="A0AAV5FPI1"/>
<reference evidence="1" key="1">
    <citation type="journal article" date="2018" name="DNA Res.">
        <title>Multiple hybrid de novo genome assembly of finger millet, an orphan allotetraploid crop.</title>
        <authorList>
            <person name="Hatakeyama M."/>
            <person name="Aluri S."/>
            <person name="Balachadran M.T."/>
            <person name="Sivarajan S.R."/>
            <person name="Patrignani A."/>
            <person name="Gruter S."/>
            <person name="Poveda L."/>
            <person name="Shimizu-Inatsugi R."/>
            <person name="Baeten J."/>
            <person name="Francoijs K.J."/>
            <person name="Nataraja K.N."/>
            <person name="Reddy Y.A.N."/>
            <person name="Phadnis S."/>
            <person name="Ravikumar R.L."/>
            <person name="Schlapbach R."/>
            <person name="Sreeman S.M."/>
            <person name="Shimizu K.K."/>
        </authorList>
    </citation>
    <scope>NUCLEOTIDE SEQUENCE</scope>
</reference>
<sequence length="87" mass="9179">MEAAALTVRTTSQCLAASAPAHGYRRRAAATVLNPSRRLAPCGRRLRALPPEISEILKPSQMVPGSPADTGDVSSLIPVRRVALFGT</sequence>
<reference evidence="1" key="2">
    <citation type="submission" date="2021-12" db="EMBL/GenBank/DDBJ databases">
        <title>Resequencing data analysis of finger millet.</title>
        <authorList>
            <person name="Hatakeyama M."/>
            <person name="Aluri S."/>
            <person name="Balachadran M.T."/>
            <person name="Sivarajan S.R."/>
            <person name="Poveda L."/>
            <person name="Shimizu-Inatsugi R."/>
            <person name="Schlapbach R."/>
            <person name="Sreeman S.M."/>
            <person name="Shimizu K.K."/>
        </authorList>
    </citation>
    <scope>NUCLEOTIDE SEQUENCE</scope>
</reference>
<keyword evidence="2" id="KW-1185">Reference proteome</keyword>
<evidence type="ECO:0000313" key="1">
    <source>
        <dbReference type="EMBL" id="GJN36181.1"/>
    </source>
</evidence>
<gene>
    <name evidence="1" type="primary">gb25021</name>
    <name evidence="1" type="ORF">PR202_gb25021</name>
</gene>
<comment type="caution">
    <text evidence="1">The sequence shown here is derived from an EMBL/GenBank/DDBJ whole genome shotgun (WGS) entry which is preliminary data.</text>
</comment>
<dbReference type="Proteomes" id="UP001054889">
    <property type="component" value="Unassembled WGS sequence"/>
</dbReference>
<protein>
    <submittedName>
        <fullName evidence="1">Uncharacterized protein</fullName>
    </submittedName>
</protein>
<evidence type="ECO:0000313" key="2">
    <source>
        <dbReference type="Proteomes" id="UP001054889"/>
    </source>
</evidence>
<name>A0AAV5FPI1_ELECO</name>
<organism evidence="1 2">
    <name type="scientific">Eleusine coracana subsp. coracana</name>
    <dbReference type="NCBI Taxonomy" id="191504"/>
    <lineage>
        <taxon>Eukaryota</taxon>
        <taxon>Viridiplantae</taxon>
        <taxon>Streptophyta</taxon>
        <taxon>Embryophyta</taxon>
        <taxon>Tracheophyta</taxon>
        <taxon>Spermatophyta</taxon>
        <taxon>Magnoliopsida</taxon>
        <taxon>Liliopsida</taxon>
        <taxon>Poales</taxon>
        <taxon>Poaceae</taxon>
        <taxon>PACMAD clade</taxon>
        <taxon>Chloridoideae</taxon>
        <taxon>Cynodonteae</taxon>
        <taxon>Eleusininae</taxon>
        <taxon>Eleusine</taxon>
    </lineage>
</organism>